<accession>A0AAF0DP58</accession>
<sequence>MTPVLRDGHLPLSYLEKEMLLNHLIYDGSPAGKMNFVCKIRGDINVEALANAFQQATVDIEVFRTRYHVVEGRVVRSQRVPTLEIPRVVQTSNLSSFVHNRVTKPFDLSTEPLGRCLNSHRYTQASHISGGYLARVGVIMLAELNELSLTYIDWAQWAENAQPDSRALFFWSSYLSKQLVQTQAGICLGSLVMISGLL</sequence>
<evidence type="ECO:0000313" key="2">
    <source>
        <dbReference type="Proteomes" id="UP001219355"/>
    </source>
</evidence>
<dbReference type="InterPro" id="IPR023213">
    <property type="entry name" value="CAT-like_dom_sf"/>
</dbReference>
<reference evidence="1" key="1">
    <citation type="submission" date="2023-03" db="EMBL/GenBank/DDBJ databases">
        <title>Emydomyces testavorans Genome Sequence.</title>
        <authorList>
            <person name="Hoyer L."/>
        </authorList>
    </citation>
    <scope>NUCLEOTIDE SEQUENCE</scope>
    <source>
        <strain evidence="1">16-2883</strain>
    </source>
</reference>
<dbReference type="SUPFAM" id="SSF52777">
    <property type="entry name" value="CoA-dependent acyltransferases"/>
    <property type="match status" value="1"/>
</dbReference>
<dbReference type="AlphaFoldDB" id="A0AAF0DP58"/>
<proteinExistence type="predicted"/>
<dbReference type="EMBL" id="CP120631">
    <property type="protein sequence ID" value="WEW61879.1"/>
    <property type="molecule type" value="Genomic_DNA"/>
</dbReference>
<protein>
    <submittedName>
        <fullName evidence="1">Uncharacterized protein</fullName>
    </submittedName>
</protein>
<gene>
    <name evidence="1" type="ORF">PRK78_007376</name>
</gene>
<evidence type="ECO:0000313" key="1">
    <source>
        <dbReference type="EMBL" id="WEW61879.1"/>
    </source>
</evidence>
<organism evidence="1 2">
    <name type="scientific">Emydomyces testavorans</name>
    <dbReference type="NCBI Taxonomy" id="2070801"/>
    <lineage>
        <taxon>Eukaryota</taxon>
        <taxon>Fungi</taxon>
        <taxon>Dikarya</taxon>
        <taxon>Ascomycota</taxon>
        <taxon>Pezizomycotina</taxon>
        <taxon>Eurotiomycetes</taxon>
        <taxon>Eurotiomycetidae</taxon>
        <taxon>Onygenales</taxon>
        <taxon>Nannizziopsiaceae</taxon>
        <taxon>Emydomyces</taxon>
    </lineage>
</organism>
<keyword evidence="2" id="KW-1185">Reference proteome</keyword>
<dbReference type="Gene3D" id="3.30.559.10">
    <property type="entry name" value="Chloramphenicol acetyltransferase-like domain"/>
    <property type="match status" value="1"/>
</dbReference>
<name>A0AAF0DP58_9EURO</name>
<dbReference type="Proteomes" id="UP001219355">
    <property type="component" value="Chromosome 5"/>
</dbReference>